<dbReference type="EMBL" id="CP061800">
    <property type="protein sequence ID" value="QTA84298.1"/>
    <property type="molecule type" value="Genomic_DNA"/>
</dbReference>
<proteinExistence type="predicted"/>
<organism evidence="1 2">
    <name type="scientific">Desulfonema magnum</name>
    <dbReference type="NCBI Taxonomy" id="45655"/>
    <lineage>
        <taxon>Bacteria</taxon>
        <taxon>Pseudomonadati</taxon>
        <taxon>Thermodesulfobacteriota</taxon>
        <taxon>Desulfobacteria</taxon>
        <taxon>Desulfobacterales</taxon>
        <taxon>Desulfococcaceae</taxon>
        <taxon>Desulfonema</taxon>
    </lineage>
</organism>
<dbReference type="AlphaFoldDB" id="A0A975GL06"/>
<sequence length="44" mass="4890">MLYGHPKTENRSSDFFAGRGCKPCPAKKFCPAKHPVRQGLDIIS</sequence>
<accession>A0A975GL06</accession>
<evidence type="ECO:0000313" key="2">
    <source>
        <dbReference type="Proteomes" id="UP000663722"/>
    </source>
</evidence>
<reference evidence="1" key="1">
    <citation type="journal article" date="2021" name="Microb. Physiol.">
        <title>Proteogenomic Insights into the Physiology of Marine, Sulfate-Reducing, Filamentous Desulfonema limicola and Desulfonema magnum.</title>
        <authorList>
            <person name="Schnaars V."/>
            <person name="Wohlbrand L."/>
            <person name="Scheve S."/>
            <person name="Hinrichs C."/>
            <person name="Reinhardt R."/>
            <person name="Rabus R."/>
        </authorList>
    </citation>
    <scope>NUCLEOTIDE SEQUENCE</scope>
    <source>
        <strain evidence="1">4be13</strain>
    </source>
</reference>
<gene>
    <name evidence="1" type="ORF">dnm_002920</name>
</gene>
<dbReference type="Proteomes" id="UP000663722">
    <property type="component" value="Chromosome"/>
</dbReference>
<name>A0A975GL06_9BACT</name>
<evidence type="ECO:0000313" key="1">
    <source>
        <dbReference type="EMBL" id="QTA84298.1"/>
    </source>
</evidence>
<protein>
    <submittedName>
        <fullName evidence="1">Uncharacterized protein</fullName>
    </submittedName>
</protein>
<keyword evidence="2" id="KW-1185">Reference proteome</keyword>
<dbReference type="KEGG" id="dmm:dnm_002920"/>